<gene>
    <name evidence="2" type="ORF">POSPLADRAFT_1067779</name>
</gene>
<dbReference type="GeneID" id="36327175"/>
<feature type="compositionally biased region" description="Low complexity" evidence="1">
    <location>
        <begin position="346"/>
        <end position="361"/>
    </location>
</feature>
<feature type="compositionally biased region" description="Basic and acidic residues" evidence="1">
    <location>
        <begin position="487"/>
        <end position="532"/>
    </location>
</feature>
<feature type="compositionally biased region" description="Polar residues" evidence="1">
    <location>
        <begin position="266"/>
        <end position="276"/>
    </location>
</feature>
<evidence type="ECO:0000313" key="2">
    <source>
        <dbReference type="EMBL" id="OSX57736.1"/>
    </source>
</evidence>
<feature type="compositionally biased region" description="Basic and acidic residues" evidence="1">
    <location>
        <begin position="86"/>
        <end position="99"/>
    </location>
</feature>
<feature type="compositionally biased region" description="Pro residues" evidence="1">
    <location>
        <begin position="137"/>
        <end position="154"/>
    </location>
</feature>
<feature type="region of interest" description="Disordered" evidence="1">
    <location>
        <begin position="457"/>
        <end position="550"/>
    </location>
</feature>
<accession>A0A1X6MNC2</accession>
<evidence type="ECO:0000313" key="3">
    <source>
        <dbReference type="Proteomes" id="UP000194127"/>
    </source>
</evidence>
<feature type="compositionally biased region" description="Low complexity" evidence="1">
    <location>
        <begin position="175"/>
        <end position="259"/>
    </location>
</feature>
<dbReference type="Proteomes" id="UP000194127">
    <property type="component" value="Unassembled WGS sequence"/>
</dbReference>
<name>A0A1X6MNC2_9APHY</name>
<dbReference type="EMBL" id="KZ110607">
    <property type="protein sequence ID" value="OSX57736.1"/>
    <property type="molecule type" value="Genomic_DNA"/>
</dbReference>
<proteinExistence type="predicted"/>
<evidence type="ECO:0000256" key="1">
    <source>
        <dbReference type="SAM" id="MobiDB-lite"/>
    </source>
</evidence>
<reference evidence="2 3" key="1">
    <citation type="submission" date="2017-04" db="EMBL/GenBank/DDBJ databases">
        <title>Genome Sequence of the Model Brown-Rot Fungus Postia placenta SB12.</title>
        <authorList>
            <consortium name="DOE Joint Genome Institute"/>
            <person name="Gaskell J."/>
            <person name="Kersten P."/>
            <person name="Larrondo L.F."/>
            <person name="Canessa P."/>
            <person name="Martinez D."/>
            <person name="Hibbett D."/>
            <person name="Schmoll M."/>
            <person name="Kubicek C.P."/>
            <person name="Martinez A.T."/>
            <person name="Yadav J."/>
            <person name="Master E."/>
            <person name="Magnuson J.K."/>
            <person name="James T."/>
            <person name="Yaver D."/>
            <person name="Berka R."/>
            <person name="Labutti K."/>
            <person name="Lipzen A."/>
            <person name="Aerts A."/>
            <person name="Barry K."/>
            <person name="Henrissat B."/>
            <person name="Blanchette R."/>
            <person name="Grigoriev I."/>
            <person name="Cullen D."/>
        </authorList>
    </citation>
    <scope>NUCLEOTIDE SEQUENCE [LARGE SCALE GENOMIC DNA]</scope>
    <source>
        <strain evidence="2 3">MAD-698-R-SB12</strain>
    </source>
</reference>
<dbReference type="STRING" id="670580.A0A1X6MNC2"/>
<dbReference type="RefSeq" id="XP_024334530.1">
    <property type="nucleotide sequence ID" value="XM_024482225.1"/>
</dbReference>
<organism evidence="2 3">
    <name type="scientific">Postia placenta MAD-698-R-SB12</name>
    <dbReference type="NCBI Taxonomy" id="670580"/>
    <lineage>
        <taxon>Eukaryota</taxon>
        <taxon>Fungi</taxon>
        <taxon>Dikarya</taxon>
        <taxon>Basidiomycota</taxon>
        <taxon>Agaricomycotina</taxon>
        <taxon>Agaricomycetes</taxon>
        <taxon>Polyporales</taxon>
        <taxon>Adustoporiaceae</taxon>
        <taxon>Rhodonia</taxon>
    </lineage>
</organism>
<sequence>MCRQYGRRTGDVIVNNDIWEIEERGAIRTNAVVLISAHNRPLPDERPRQSVANLIGRFEQQTKRQSVVPSSPSRTGSAQSNYTGDAAKEELKEKREWPPRPKTVIGTASTTIETSIVRDSDLLPKAAPAENATPVKDVPPVPPVPAPAPDPVPSSPETAVPVPKPTPARQSSVGSVTAPTRTPSTPSKSTPSRPSITTTRTPGRTPAKSPPTSFHAAPSASASTPARPSAAAKSSAASVSSPVRPRPSSRASHAPARAKTPVTRPKTPSSVTTPAHTTRPKTPASGLFAPTAASLAKARNASSPPPTPVRKPTTGPGVSERLSKPTAASLSKSVSPPPTRGGPGPRVGARGTTTRGITTTRDPAPETPSEEQHEVVEHLEHAEEPEELASPVEHTVDTEHGHESSEGTLIDEPEAVSTDSTPEEGVHDAAAEVAEAILHMKQEDLDAEVTQLPAEVEETVTVDEDKAESNAGVTLEEDHAGSLAAAELHEDAPVETHEELIAQDEHEPEANLSQSEHEPDVEASHDEPHAEEAYANGATTPTPIGSGGTDLADLVNMLETKPSRPMSIASIPDEVLEIPDEY</sequence>
<dbReference type="AlphaFoldDB" id="A0A1X6MNC2"/>
<feature type="compositionally biased region" description="Basic and acidic residues" evidence="1">
    <location>
        <begin position="394"/>
        <end position="405"/>
    </location>
</feature>
<protein>
    <submittedName>
        <fullName evidence="2">Uncharacterized protein</fullName>
    </submittedName>
</protein>
<keyword evidence="3" id="KW-1185">Reference proteome</keyword>
<dbReference type="OrthoDB" id="3271236at2759"/>
<feature type="compositionally biased region" description="Polar residues" evidence="1">
    <location>
        <begin position="63"/>
        <end position="83"/>
    </location>
</feature>
<feature type="region of interest" description="Disordered" evidence="1">
    <location>
        <begin position="60"/>
        <end position="426"/>
    </location>
</feature>
<feature type="compositionally biased region" description="Basic and acidic residues" evidence="1">
    <location>
        <begin position="370"/>
        <end position="382"/>
    </location>
</feature>